<dbReference type="AlphaFoldDB" id="A0A934X6K5"/>
<evidence type="ECO:0000313" key="6">
    <source>
        <dbReference type="Proteomes" id="UP000718281"/>
    </source>
</evidence>
<feature type="domain" description="Glycoside hydrolase family 3 N-terminal" evidence="4">
    <location>
        <begin position="23"/>
        <end position="310"/>
    </location>
</feature>
<dbReference type="Pfam" id="PF00933">
    <property type="entry name" value="Glyco_hydro_3"/>
    <property type="match status" value="1"/>
</dbReference>
<keyword evidence="2 5" id="KW-0378">Hydrolase</keyword>
<keyword evidence="3" id="KW-0326">Glycosidase</keyword>
<organism evidence="5 6">
    <name type="scientific">Candidatus Phosphoribacter hodrii</name>
    <dbReference type="NCBI Taxonomy" id="2953743"/>
    <lineage>
        <taxon>Bacteria</taxon>
        <taxon>Bacillati</taxon>
        <taxon>Actinomycetota</taxon>
        <taxon>Actinomycetes</taxon>
        <taxon>Micrococcales</taxon>
        <taxon>Dermatophilaceae</taxon>
        <taxon>Candidatus Phosphoribacter</taxon>
    </lineage>
</organism>
<dbReference type="GO" id="GO:0005975">
    <property type="term" value="P:carbohydrate metabolic process"/>
    <property type="evidence" value="ECO:0007669"/>
    <property type="project" value="InterPro"/>
</dbReference>
<evidence type="ECO:0000259" key="4">
    <source>
        <dbReference type="Pfam" id="PF00933"/>
    </source>
</evidence>
<name>A0A934X6K5_9MICO</name>
<dbReference type="GO" id="GO:0004553">
    <property type="term" value="F:hydrolase activity, hydrolyzing O-glycosyl compounds"/>
    <property type="evidence" value="ECO:0007669"/>
    <property type="project" value="InterPro"/>
</dbReference>
<evidence type="ECO:0000256" key="3">
    <source>
        <dbReference type="ARBA" id="ARBA00023295"/>
    </source>
</evidence>
<dbReference type="InterPro" id="IPR017853">
    <property type="entry name" value="GH"/>
</dbReference>
<dbReference type="InterPro" id="IPR036962">
    <property type="entry name" value="Glyco_hydro_3_N_sf"/>
</dbReference>
<dbReference type="InterPro" id="IPR019800">
    <property type="entry name" value="Glyco_hydro_3_AS"/>
</dbReference>
<reference evidence="5 6" key="1">
    <citation type="submission" date="2020-10" db="EMBL/GenBank/DDBJ databases">
        <title>Connecting structure to function with the recovery of over 1000 high-quality activated sludge metagenome-assembled genomes encoding full-length rRNA genes using long-read sequencing.</title>
        <authorList>
            <person name="Singleton C.M."/>
            <person name="Petriglieri F."/>
            <person name="Kristensen J.M."/>
            <person name="Kirkegaard R.H."/>
            <person name="Michaelsen T.Y."/>
            <person name="Andersen M.H."/>
            <person name="Karst S.M."/>
            <person name="Dueholm M.S."/>
            <person name="Nielsen P.H."/>
            <person name="Albertsen M."/>
        </authorList>
    </citation>
    <scope>NUCLEOTIDE SEQUENCE [LARGE SCALE GENOMIC DNA]</scope>
    <source>
        <strain evidence="5">AalE_18-Q3-R2-46_BAT3C.188</strain>
    </source>
</reference>
<protein>
    <submittedName>
        <fullName evidence="5">Glycoside hydrolase family 3 protein</fullName>
    </submittedName>
</protein>
<evidence type="ECO:0000256" key="1">
    <source>
        <dbReference type="ARBA" id="ARBA00005336"/>
    </source>
</evidence>
<dbReference type="SUPFAM" id="SSF51445">
    <property type="entry name" value="(Trans)glycosidases"/>
    <property type="match status" value="1"/>
</dbReference>
<sequence>MPGFVGTTVPAWIDEAVDGGLRTVCLYGSNITDRAQTHRLCRSLRGISTSLLIAVDEEGGDVTRLHFPSGSPEPGNAVLGRLDDVASTRRSAARIGADLAAYGIGLDLAPVVDVNSADDNPVIGTRSFGADPEVVARHTVAYVEGLATQSVAACAKHFPGHGDTHTDSHLDQPVVLADLDTLHRRELVPFRAAIEAGVATVMTSHILVPALDPSAPATFSEPILQGVLREELGFTGVVVTDALDMAGASATQGIPTAAVRALAAGADLLCLGSDTTPEGYAAVLDAIVAAVDAGVLDPRRLQDAAVRVAALADVHSLAVGDSQPAAGALPSPTARADVASATIAGTFSVSPSLAAWRAGTGPVAIVQVDTRANLAVGPTNWGPAALGATIDPGQVPTDARVAVVGRGIGVDHPARAAAAAYGASGHPVVLVECGWPFGDVDVDVDVATYSGSLSVAAALVELLTTSPREALVQPC</sequence>
<dbReference type="EMBL" id="JADIXZ010000005">
    <property type="protein sequence ID" value="MBK6301737.1"/>
    <property type="molecule type" value="Genomic_DNA"/>
</dbReference>
<dbReference type="PANTHER" id="PTHR30480:SF16">
    <property type="entry name" value="GLYCOSIDE HYDROLASE FAMILY 3 DOMAIN PROTEIN"/>
    <property type="match status" value="1"/>
</dbReference>
<evidence type="ECO:0000256" key="2">
    <source>
        <dbReference type="ARBA" id="ARBA00022801"/>
    </source>
</evidence>
<dbReference type="InterPro" id="IPR001764">
    <property type="entry name" value="Glyco_hydro_3_N"/>
</dbReference>
<comment type="similarity">
    <text evidence="1">Belongs to the glycosyl hydrolase 3 family.</text>
</comment>
<dbReference type="GO" id="GO:0009254">
    <property type="term" value="P:peptidoglycan turnover"/>
    <property type="evidence" value="ECO:0007669"/>
    <property type="project" value="TreeGrafter"/>
</dbReference>
<dbReference type="PANTHER" id="PTHR30480">
    <property type="entry name" value="BETA-HEXOSAMINIDASE-RELATED"/>
    <property type="match status" value="1"/>
</dbReference>
<accession>A0A934X6K5</accession>
<comment type="caution">
    <text evidence="5">The sequence shown here is derived from an EMBL/GenBank/DDBJ whole genome shotgun (WGS) entry which is preliminary data.</text>
</comment>
<dbReference type="InterPro" id="IPR050226">
    <property type="entry name" value="NagZ_Beta-hexosaminidase"/>
</dbReference>
<dbReference type="Proteomes" id="UP000718281">
    <property type="component" value="Unassembled WGS sequence"/>
</dbReference>
<proteinExistence type="inferred from homology"/>
<evidence type="ECO:0000313" key="5">
    <source>
        <dbReference type="EMBL" id="MBK6301737.1"/>
    </source>
</evidence>
<dbReference type="PROSITE" id="PS00775">
    <property type="entry name" value="GLYCOSYL_HYDROL_F3"/>
    <property type="match status" value="1"/>
</dbReference>
<dbReference type="Gene3D" id="3.20.20.300">
    <property type="entry name" value="Glycoside hydrolase, family 3, N-terminal domain"/>
    <property type="match status" value="1"/>
</dbReference>
<gene>
    <name evidence="5" type="ORF">IPF40_12055</name>
</gene>